<proteinExistence type="predicted"/>
<feature type="domain" description="N-acetyltransferase" evidence="1">
    <location>
        <begin position="11"/>
        <end position="154"/>
    </location>
</feature>
<dbReference type="Gene3D" id="3.40.630.30">
    <property type="match status" value="1"/>
</dbReference>
<dbReference type="PANTHER" id="PTHR43233">
    <property type="entry name" value="FAMILY N-ACETYLTRANSFERASE, PUTATIVE (AFU_ORTHOLOGUE AFUA_6G03350)-RELATED"/>
    <property type="match status" value="1"/>
</dbReference>
<name>A0A917X0K9_9ACTN</name>
<gene>
    <name evidence="2" type="ORF">GCM10007977_065080</name>
</gene>
<dbReference type="Pfam" id="PF00583">
    <property type="entry name" value="Acetyltransf_1"/>
    <property type="match status" value="1"/>
</dbReference>
<dbReference type="PANTHER" id="PTHR43233:SF1">
    <property type="entry name" value="FAMILY N-ACETYLTRANSFERASE, PUTATIVE (AFU_ORTHOLOGUE AFUA_6G03350)-RELATED"/>
    <property type="match status" value="1"/>
</dbReference>
<organism evidence="2 3">
    <name type="scientific">Dactylosporangium sucinum</name>
    <dbReference type="NCBI Taxonomy" id="1424081"/>
    <lineage>
        <taxon>Bacteria</taxon>
        <taxon>Bacillati</taxon>
        <taxon>Actinomycetota</taxon>
        <taxon>Actinomycetes</taxon>
        <taxon>Micromonosporales</taxon>
        <taxon>Micromonosporaceae</taxon>
        <taxon>Dactylosporangium</taxon>
    </lineage>
</organism>
<evidence type="ECO:0000259" key="1">
    <source>
        <dbReference type="PROSITE" id="PS51186"/>
    </source>
</evidence>
<comment type="caution">
    <text evidence="2">The sequence shown here is derived from an EMBL/GenBank/DDBJ whole genome shotgun (WGS) entry which is preliminary data.</text>
</comment>
<sequence length="158" mass="17606">MNERERDGYVLSTDPAAVDLDTVHRWLSEDSYWAAGRDRDLVARSIAGSLPYSVHRDGAQVGFARAVTDHATFAWICDVFVDPAHRGRGLGVWLVDAMVADLGAKGLTRFLLATRDAHEVYRRSGFEPVAGPQRFMEIDRRPTRDAIIAHLNATATER</sequence>
<dbReference type="CDD" id="cd04301">
    <property type="entry name" value="NAT_SF"/>
    <property type="match status" value="1"/>
</dbReference>
<dbReference type="GO" id="GO:0016747">
    <property type="term" value="F:acyltransferase activity, transferring groups other than amino-acyl groups"/>
    <property type="evidence" value="ECO:0007669"/>
    <property type="project" value="InterPro"/>
</dbReference>
<reference evidence="2" key="1">
    <citation type="journal article" date="2014" name="Int. J. Syst. Evol. Microbiol.">
        <title>Complete genome sequence of Corynebacterium casei LMG S-19264T (=DSM 44701T), isolated from a smear-ripened cheese.</title>
        <authorList>
            <consortium name="US DOE Joint Genome Institute (JGI-PGF)"/>
            <person name="Walter F."/>
            <person name="Albersmeier A."/>
            <person name="Kalinowski J."/>
            <person name="Ruckert C."/>
        </authorList>
    </citation>
    <scope>NUCLEOTIDE SEQUENCE</scope>
    <source>
        <strain evidence="2">JCM 19831</strain>
    </source>
</reference>
<accession>A0A917X0K9</accession>
<dbReference type="AlphaFoldDB" id="A0A917X0K9"/>
<dbReference type="Proteomes" id="UP000642070">
    <property type="component" value="Unassembled WGS sequence"/>
</dbReference>
<dbReference type="RefSeq" id="WP_190253814.1">
    <property type="nucleotide sequence ID" value="NZ_BMPI01000036.1"/>
</dbReference>
<evidence type="ECO:0000313" key="2">
    <source>
        <dbReference type="EMBL" id="GGM54436.1"/>
    </source>
</evidence>
<protein>
    <submittedName>
        <fullName evidence="2">N-acetyltransferase</fullName>
    </submittedName>
</protein>
<dbReference type="EMBL" id="BMPI01000036">
    <property type="protein sequence ID" value="GGM54436.1"/>
    <property type="molecule type" value="Genomic_DNA"/>
</dbReference>
<dbReference type="SUPFAM" id="SSF55729">
    <property type="entry name" value="Acyl-CoA N-acyltransferases (Nat)"/>
    <property type="match status" value="1"/>
</dbReference>
<dbReference type="PROSITE" id="PS51186">
    <property type="entry name" value="GNAT"/>
    <property type="match status" value="1"/>
</dbReference>
<evidence type="ECO:0000313" key="3">
    <source>
        <dbReference type="Proteomes" id="UP000642070"/>
    </source>
</evidence>
<dbReference type="InterPro" id="IPR053144">
    <property type="entry name" value="Acetyltransferase_Butenolide"/>
</dbReference>
<dbReference type="InterPro" id="IPR016181">
    <property type="entry name" value="Acyl_CoA_acyltransferase"/>
</dbReference>
<reference evidence="2" key="2">
    <citation type="submission" date="2020-09" db="EMBL/GenBank/DDBJ databases">
        <authorList>
            <person name="Sun Q."/>
            <person name="Ohkuma M."/>
        </authorList>
    </citation>
    <scope>NUCLEOTIDE SEQUENCE</scope>
    <source>
        <strain evidence="2">JCM 19831</strain>
    </source>
</reference>
<dbReference type="InterPro" id="IPR000182">
    <property type="entry name" value="GNAT_dom"/>
</dbReference>
<keyword evidence="3" id="KW-1185">Reference proteome</keyword>